<evidence type="ECO:0000313" key="2">
    <source>
        <dbReference type="Proteomes" id="UP000289954"/>
    </source>
</evidence>
<dbReference type="EMBL" id="BIMR01000170">
    <property type="protein sequence ID" value="GCE77096.1"/>
    <property type="molecule type" value="Genomic_DNA"/>
</dbReference>
<reference evidence="1 2" key="1">
    <citation type="submission" date="2019-01" db="EMBL/GenBank/DDBJ databases">
        <title>Draft genome sequence of Cellulomonas takizawaensis strain TKZ-21.</title>
        <authorList>
            <person name="Yamamura H."/>
            <person name="Hayashi T."/>
            <person name="Hamada M."/>
            <person name="Serisawa Y."/>
            <person name="Matsuyama K."/>
            <person name="Nakagawa Y."/>
            <person name="Otoguro M."/>
            <person name="Yanagida F."/>
            <person name="Hayakawa M."/>
        </authorList>
    </citation>
    <scope>NUCLEOTIDE SEQUENCE [LARGE SCALE GENOMIC DNA]</scope>
    <source>
        <strain evidence="1 2">NBRC12680</strain>
    </source>
</reference>
<gene>
    <name evidence="1" type="ORF">CBZ_21520</name>
</gene>
<evidence type="ECO:0000313" key="1">
    <source>
        <dbReference type="EMBL" id="GCE77096.1"/>
    </source>
</evidence>
<sequence>MQQTPTRSWDLSSCTVVHVRAGDFLPFHGHVVWLTSEQGGRQSGPPPTPPDQDYAATAFVPPATVDDGLASFVLRVRDRTAWRSRADGCWLVVENVPPNQVGPGDVIVVTEGARTVAYFHVDAVDVDIPTRLVAQRK</sequence>
<name>A0A402DSP7_9CELL</name>
<proteinExistence type="predicted"/>
<comment type="caution">
    <text evidence="1">The sequence shown here is derived from an EMBL/GenBank/DDBJ whole genome shotgun (WGS) entry which is preliminary data.</text>
</comment>
<protein>
    <submittedName>
        <fullName evidence="1">Uncharacterized protein</fullName>
    </submittedName>
</protein>
<dbReference type="AlphaFoldDB" id="A0A402DSP7"/>
<dbReference type="Proteomes" id="UP000289954">
    <property type="component" value="Unassembled WGS sequence"/>
</dbReference>
<keyword evidence="2" id="KW-1185">Reference proteome</keyword>
<accession>A0A402DSP7</accession>
<organism evidence="1 2">
    <name type="scientific">Cellulomonas biazotea</name>
    <dbReference type="NCBI Taxonomy" id="1709"/>
    <lineage>
        <taxon>Bacteria</taxon>
        <taxon>Bacillati</taxon>
        <taxon>Actinomycetota</taxon>
        <taxon>Actinomycetes</taxon>
        <taxon>Micrococcales</taxon>
        <taxon>Cellulomonadaceae</taxon>
        <taxon>Cellulomonas</taxon>
    </lineage>
</organism>